<dbReference type="AlphaFoldDB" id="A0AA87ALV0"/>
<dbReference type="InterPro" id="IPR050900">
    <property type="entry name" value="Transposase_IS3/IS150/IS904"/>
</dbReference>
<dbReference type="PANTHER" id="PTHR46889">
    <property type="entry name" value="TRANSPOSASE INSF FOR INSERTION SEQUENCE IS3B-RELATED"/>
    <property type="match status" value="1"/>
</dbReference>
<evidence type="ECO:0000313" key="3">
    <source>
        <dbReference type="Proteomes" id="UP000004773"/>
    </source>
</evidence>
<sequence length="121" mass="14226">KLIALRREKWAAQLKAKKQQSSKNLEKKGYQLKCLLQEIGMAKSTYYYLVNKEEIDVVAIRNKPVLKEIKIIFTENKGLYGVRRVHNELINRGFKVNQKRVQSLMHKEGLKGKTPKERYHS</sequence>
<feature type="non-terminal residue" evidence="2">
    <location>
        <position position="1"/>
    </location>
</feature>
<reference evidence="2 3" key="1">
    <citation type="submission" date="2011-03" db="EMBL/GenBank/DDBJ databases">
        <title>The Genome Sequence of Gemella haemolysans M341.</title>
        <authorList>
            <consortium name="The Broad Institute Genome Sequencing Platform"/>
            <consortium name="The Broad Institute Genome Sequencing Center for Infectious Disease"/>
            <person name="Earl A."/>
            <person name="Ward D."/>
            <person name="Feldgarden M."/>
            <person name="Gevers D."/>
            <person name="Sibley C.D."/>
            <person name="Field T.R."/>
            <person name="Grinwis M."/>
            <person name="Eshaghurshan C.S."/>
            <person name="Surette M.G."/>
            <person name="Young S.K."/>
            <person name="Zeng Q."/>
            <person name="Gargeya S."/>
            <person name="Fitzgerald M."/>
            <person name="Haas B."/>
            <person name="Abouelleil A."/>
            <person name="Alvarado L."/>
            <person name="Arachchi H.M."/>
            <person name="Berlin A."/>
            <person name="Brown A."/>
            <person name="Chapman S.B."/>
            <person name="Chen Z."/>
            <person name="Dunbar C."/>
            <person name="Freedman E."/>
            <person name="Gearin G."/>
            <person name="Gellesch M."/>
            <person name="Goldberg J."/>
            <person name="Griggs A."/>
            <person name="Gujja S."/>
            <person name="Heilman E.R."/>
            <person name="Heiman D."/>
            <person name="Howarth C."/>
            <person name="Larson L."/>
            <person name="Lui A."/>
            <person name="MacDonald P.J.P."/>
            <person name="Mehta T."/>
            <person name="Montmayeur A."/>
            <person name="Murphy C."/>
            <person name="Neiman D."/>
            <person name="Pearson M."/>
            <person name="Priest M."/>
            <person name="Roberts A."/>
            <person name="Saif S."/>
            <person name="Shea T."/>
            <person name="Shenoy N."/>
            <person name="Sisk P."/>
            <person name="Stolte C."/>
            <person name="Sykes S."/>
            <person name="White J."/>
            <person name="Yandava C."/>
            <person name="Wortman J."/>
            <person name="Nusbaum C."/>
            <person name="Birren B."/>
        </authorList>
    </citation>
    <scope>NUCLEOTIDE SEQUENCE [LARGE SCALE GENOMIC DNA]</scope>
    <source>
        <strain evidence="2 3">M341</strain>
    </source>
</reference>
<dbReference type="InterPro" id="IPR025948">
    <property type="entry name" value="HTH-like_dom"/>
</dbReference>
<accession>A0AA87ALV0</accession>
<gene>
    <name evidence="2" type="ORF">HMPREF0428_01397</name>
</gene>
<dbReference type="RefSeq" id="WP_003147540.1">
    <property type="nucleotide sequence ID" value="NZ_GL883584.1"/>
</dbReference>
<protein>
    <recommendedName>
        <fullName evidence="1">HTH-like domain-containing protein</fullName>
    </recommendedName>
</protein>
<dbReference type="Pfam" id="PF13276">
    <property type="entry name" value="HTH_21"/>
    <property type="match status" value="1"/>
</dbReference>
<proteinExistence type="predicted"/>
<dbReference type="EMBL" id="ACRO01000028">
    <property type="protein sequence ID" value="EGF87665.1"/>
    <property type="molecule type" value="Genomic_DNA"/>
</dbReference>
<name>A0AA87ALV0_9BACL</name>
<organism evidence="2 3">
    <name type="scientific">Gemella haemolysans M341</name>
    <dbReference type="NCBI Taxonomy" id="562981"/>
    <lineage>
        <taxon>Bacteria</taxon>
        <taxon>Bacillati</taxon>
        <taxon>Bacillota</taxon>
        <taxon>Bacilli</taxon>
        <taxon>Bacillales</taxon>
        <taxon>Gemellaceae</taxon>
        <taxon>Gemella</taxon>
    </lineage>
</organism>
<comment type="caution">
    <text evidence="2">The sequence shown here is derived from an EMBL/GenBank/DDBJ whole genome shotgun (WGS) entry which is preliminary data.</text>
</comment>
<dbReference type="Proteomes" id="UP000004773">
    <property type="component" value="Unassembled WGS sequence"/>
</dbReference>
<evidence type="ECO:0000313" key="2">
    <source>
        <dbReference type="EMBL" id="EGF87665.1"/>
    </source>
</evidence>
<evidence type="ECO:0000259" key="1">
    <source>
        <dbReference type="Pfam" id="PF13276"/>
    </source>
</evidence>
<feature type="domain" description="HTH-like" evidence="1">
    <location>
        <begin position="65"/>
        <end position="117"/>
    </location>
</feature>